<reference evidence="2" key="1">
    <citation type="journal article" date="2023" name="Nat. Plants">
        <title>Single-cell RNA sequencing provides a high-resolution roadmap for understanding the multicellular compartmentation of specialized metabolism.</title>
        <authorList>
            <person name="Sun S."/>
            <person name="Shen X."/>
            <person name="Li Y."/>
            <person name="Li Y."/>
            <person name="Wang S."/>
            <person name="Li R."/>
            <person name="Zhang H."/>
            <person name="Shen G."/>
            <person name="Guo B."/>
            <person name="Wei J."/>
            <person name="Xu J."/>
            <person name="St-Pierre B."/>
            <person name="Chen S."/>
            <person name="Sun C."/>
        </authorList>
    </citation>
    <scope>NUCLEOTIDE SEQUENCE [LARGE SCALE GENOMIC DNA]</scope>
</reference>
<organism evidence="1 2">
    <name type="scientific">Catharanthus roseus</name>
    <name type="common">Madagascar periwinkle</name>
    <name type="synonym">Vinca rosea</name>
    <dbReference type="NCBI Taxonomy" id="4058"/>
    <lineage>
        <taxon>Eukaryota</taxon>
        <taxon>Viridiplantae</taxon>
        <taxon>Streptophyta</taxon>
        <taxon>Embryophyta</taxon>
        <taxon>Tracheophyta</taxon>
        <taxon>Spermatophyta</taxon>
        <taxon>Magnoliopsida</taxon>
        <taxon>eudicotyledons</taxon>
        <taxon>Gunneridae</taxon>
        <taxon>Pentapetalae</taxon>
        <taxon>asterids</taxon>
        <taxon>lamiids</taxon>
        <taxon>Gentianales</taxon>
        <taxon>Apocynaceae</taxon>
        <taxon>Rauvolfioideae</taxon>
        <taxon>Vinceae</taxon>
        <taxon>Catharanthinae</taxon>
        <taxon>Catharanthus</taxon>
    </lineage>
</organism>
<evidence type="ECO:0000313" key="1">
    <source>
        <dbReference type="EMBL" id="KAI5675737.1"/>
    </source>
</evidence>
<protein>
    <submittedName>
        <fullName evidence="1">Uncharacterized protein</fullName>
    </submittedName>
</protein>
<evidence type="ECO:0000313" key="2">
    <source>
        <dbReference type="Proteomes" id="UP001060085"/>
    </source>
</evidence>
<keyword evidence="2" id="KW-1185">Reference proteome</keyword>
<proteinExistence type="predicted"/>
<dbReference type="Proteomes" id="UP001060085">
    <property type="component" value="Linkage Group LG02"/>
</dbReference>
<gene>
    <name evidence="1" type="ORF">M9H77_06687</name>
</gene>
<sequence>MSQKFCGQNPTANGKAQPTIGSRSRLGNNTYPNQHSLGWRNQPDTTITPLSGFKNRSLNPYPPYNPNPPSPSPSLEYFVLKYVNLVNVGVKSIEVVKMSKTASLHNLESLIGKLTRMITESPPGNLPGNPRDKSIEDAKMVTLRSRKELIKKSPTIVEEEKGTAEAQVDSTPPKEKEAQQKEVIKLLGYGIIHHISYNIWVSLVQVIPKKGGMMVVANKNSS</sequence>
<accession>A0ACC0BT31</accession>
<name>A0ACC0BT31_CATRO</name>
<comment type="caution">
    <text evidence="1">The sequence shown here is derived from an EMBL/GenBank/DDBJ whole genome shotgun (WGS) entry which is preliminary data.</text>
</comment>
<dbReference type="EMBL" id="CM044702">
    <property type="protein sequence ID" value="KAI5675737.1"/>
    <property type="molecule type" value="Genomic_DNA"/>
</dbReference>